<dbReference type="RefSeq" id="WP_109256939.1">
    <property type="nucleotide sequence ID" value="NZ_JRFS01000001.1"/>
</dbReference>
<proteinExistence type="predicted"/>
<dbReference type="EMBL" id="JRFS01000001">
    <property type="protein sequence ID" value="PWE85099.1"/>
    <property type="molecule type" value="Genomic_DNA"/>
</dbReference>
<evidence type="ECO:0000313" key="2">
    <source>
        <dbReference type="Proteomes" id="UP000245905"/>
    </source>
</evidence>
<dbReference type="InterPro" id="IPR018247">
    <property type="entry name" value="EF_Hand_1_Ca_BS"/>
</dbReference>
<gene>
    <name evidence="1" type="ORF">LD38_00330</name>
</gene>
<name>A0A2U2ELA8_9FIRM</name>
<protein>
    <submittedName>
        <fullName evidence="1">Uncharacterized protein</fullName>
    </submittedName>
</protein>
<evidence type="ECO:0000313" key="1">
    <source>
        <dbReference type="EMBL" id="PWE85099.1"/>
    </source>
</evidence>
<organism evidence="1 2">
    <name type="scientific">Agathobacter rectalis</name>
    <dbReference type="NCBI Taxonomy" id="39491"/>
    <lineage>
        <taxon>Bacteria</taxon>
        <taxon>Bacillati</taxon>
        <taxon>Bacillota</taxon>
        <taxon>Clostridia</taxon>
        <taxon>Lachnospirales</taxon>
        <taxon>Lachnospiraceae</taxon>
        <taxon>Agathobacter</taxon>
    </lineage>
</organism>
<accession>A0A2U2ELA8</accession>
<sequence length="136" mass="15391">MANLKIHLDYRGSSKIIKRLCQTVNYLSEVANGDMRTDVYDANNNGIVDNAELVNGHEVWKDVPVDAKFTDTVYDDSYLQGKVSANSNNLQLIMQTLFDWNENYLIDSQGRQIVDSLGRPIYTSSYKSKFDTQGGK</sequence>
<reference evidence="1 2" key="1">
    <citation type="submission" date="2014-09" db="EMBL/GenBank/DDBJ databases">
        <title>Butyrate-producing bacteria isolated from human gut.</title>
        <authorList>
            <person name="Zhang Q."/>
            <person name="Zhao L."/>
        </authorList>
    </citation>
    <scope>NUCLEOTIDE SEQUENCE [LARGE SCALE GENOMIC DNA]</scope>
    <source>
        <strain evidence="1 2">R22</strain>
    </source>
</reference>
<dbReference type="AlphaFoldDB" id="A0A2U2ELA8"/>
<dbReference type="Proteomes" id="UP000245905">
    <property type="component" value="Unassembled WGS sequence"/>
</dbReference>
<comment type="caution">
    <text evidence="1">The sequence shown here is derived from an EMBL/GenBank/DDBJ whole genome shotgun (WGS) entry which is preliminary data.</text>
</comment>
<dbReference type="PROSITE" id="PS00018">
    <property type="entry name" value="EF_HAND_1"/>
    <property type="match status" value="1"/>
</dbReference>